<sequence>MYVATDAQQVVAVACVQPIDSQQVELKNLAVAEAYQGQGVGSLMVSFLKRQYQHSHDSMLVGTADVGVAQQRFYQRHGFVRVGIRERFFIEHYPQPIVEQGQQLVDMYVFECCLSASADNQSIF</sequence>
<dbReference type="CDD" id="cd04301">
    <property type="entry name" value="NAT_SF"/>
    <property type="match status" value="1"/>
</dbReference>
<dbReference type="PANTHER" id="PTHR13947">
    <property type="entry name" value="GNAT FAMILY N-ACETYLTRANSFERASE"/>
    <property type="match status" value="1"/>
</dbReference>
<dbReference type="InterPro" id="IPR000182">
    <property type="entry name" value="GNAT_dom"/>
</dbReference>
<protein>
    <submittedName>
        <fullName evidence="3">GNAT family N-acetyltransferase</fullName>
    </submittedName>
</protein>
<name>A0ABY4E4K3_9NEIS</name>
<dbReference type="PROSITE" id="PS51186">
    <property type="entry name" value="GNAT"/>
    <property type="match status" value="1"/>
</dbReference>
<dbReference type="InterPro" id="IPR050769">
    <property type="entry name" value="NAT_camello-type"/>
</dbReference>
<evidence type="ECO:0000313" key="3">
    <source>
        <dbReference type="EMBL" id="UOO90320.1"/>
    </source>
</evidence>
<feature type="domain" description="N-acetyltransferase" evidence="2">
    <location>
        <begin position="1"/>
        <end position="99"/>
    </location>
</feature>
<dbReference type="InterPro" id="IPR016181">
    <property type="entry name" value="Acyl_CoA_acyltransferase"/>
</dbReference>
<accession>A0ABY4E4K3</accession>
<dbReference type="RefSeq" id="WP_058355796.1">
    <property type="nucleotide sequence ID" value="NZ_CABKVG010000008.1"/>
</dbReference>
<evidence type="ECO:0000313" key="4">
    <source>
        <dbReference type="Proteomes" id="UP000832011"/>
    </source>
</evidence>
<dbReference type="PANTHER" id="PTHR13947:SF37">
    <property type="entry name" value="LD18367P"/>
    <property type="match status" value="1"/>
</dbReference>
<dbReference type="Gene3D" id="3.40.630.30">
    <property type="match status" value="1"/>
</dbReference>
<organism evidence="3 4">
    <name type="scientific">Vitreoscilla massiliensis</name>
    <dbReference type="NCBI Taxonomy" id="1689272"/>
    <lineage>
        <taxon>Bacteria</taxon>
        <taxon>Pseudomonadati</taxon>
        <taxon>Pseudomonadota</taxon>
        <taxon>Betaproteobacteria</taxon>
        <taxon>Neisseriales</taxon>
        <taxon>Neisseriaceae</taxon>
        <taxon>Vitreoscilla</taxon>
    </lineage>
</organism>
<dbReference type="Proteomes" id="UP000832011">
    <property type="component" value="Chromosome"/>
</dbReference>
<reference evidence="3 4" key="1">
    <citation type="journal article" date="2022" name="Res Sq">
        <title>Evolution of multicellular longitudinally dividing oral cavity symbionts (Neisseriaceae).</title>
        <authorList>
            <person name="Nyongesa S."/>
            <person name="Weber P."/>
            <person name="Bernet E."/>
            <person name="Pullido F."/>
            <person name="Nieckarz M."/>
            <person name="Delaby M."/>
            <person name="Nieves C."/>
            <person name="Viehboeck T."/>
            <person name="Krause N."/>
            <person name="Rivera-Millot A."/>
            <person name="Nakamura A."/>
            <person name="Vischer N."/>
            <person name="VanNieuwenhze M."/>
            <person name="Brun Y."/>
            <person name="Cava F."/>
            <person name="Bulgheresi S."/>
            <person name="Veyrier F."/>
        </authorList>
    </citation>
    <scope>NUCLEOTIDE SEQUENCE [LARGE SCALE GENOMIC DNA]</scope>
    <source>
        <strain evidence="3 4">SN4</strain>
    </source>
</reference>
<dbReference type="EMBL" id="CP091511">
    <property type="protein sequence ID" value="UOO90320.1"/>
    <property type="molecule type" value="Genomic_DNA"/>
</dbReference>
<gene>
    <name evidence="3" type="ORF">LVJ82_04885</name>
</gene>
<keyword evidence="1" id="KW-0808">Transferase</keyword>
<evidence type="ECO:0000256" key="1">
    <source>
        <dbReference type="ARBA" id="ARBA00022679"/>
    </source>
</evidence>
<keyword evidence="4" id="KW-1185">Reference proteome</keyword>
<evidence type="ECO:0000259" key="2">
    <source>
        <dbReference type="PROSITE" id="PS51186"/>
    </source>
</evidence>
<dbReference type="SUPFAM" id="SSF55729">
    <property type="entry name" value="Acyl-CoA N-acyltransferases (Nat)"/>
    <property type="match status" value="1"/>
</dbReference>
<dbReference type="Pfam" id="PF13508">
    <property type="entry name" value="Acetyltransf_7"/>
    <property type="match status" value="1"/>
</dbReference>
<proteinExistence type="predicted"/>